<dbReference type="CDD" id="cd02440">
    <property type="entry name" value="AdoMet_MTases"/>
    <property type="match status" value="1"/>
</dbReference>
<evidence type="ECO:0000313" key="4">
    <source>
        <dbReference type="Proteomes" id="UP000185494"/>
    </source>
</evidence>
<dbReference type="Pfam" id="PF13649">
    <property type="entry name" value="Methyltransf_25"/>
    <property type="match status" value="1"/>
</dbReference>
<sequence>MSRSERSLPTSYFDDLYAGNPDPWGFESKPYEREKYAATLAALPRAHYAAALEIGCSIGVLTAELAKRCDRLVALDAAEAPLARARQRLAGQAHVEFLHGRVPEDWPEERFDLILFSEVLYFLDGEDLKRVCERVERSLRPGGDVVLVHWLPETDFPLSGDEATERFIAGTADVLKPLAASRSEFYRMDTLRRVD</sequence>
<evidence type="ECO:0000256" key="1">
    <source>
        <dbReference type="ARBA" id="ARBA00022679"/>
    </source>
</evidence>
<evidence type="ECO:0000259" key="2">
    <source>
        <dbReference type="Pfam" id="PF13649"/>
    </source>
</evidence>
<proteinExistence type="predicted"/>
<dbReference type="EMBL" id="CP015583">
    <property type="protein sequence ID" value="APT57648.1"/>
    <property type="molecule type" value="Genomic_DNA"/>
</dbReference>
<reference evidence="3 4" key="1">
    <citation type="submission" date="2016-05" db="EMBL/GenBank/DDBJ databases">
        <title>Complete Genome and Methylome Analysis of Psychrotrophic Bacterial Isolates from Antarctic Lake Untersee.</title>
        <authorList>
            <person name="Fomenkov A."/>
            <person name="Akimov V.N."/>
            <person name="Vasilyeva L.V."/>
            <person name="Andersen D."/>
            <person name="Vincze T."/>
            <person name="Roberts R.J."/>
        </authorList>
    </citation>
    <scope>NUCLEOTIDE SEQUENCE [LARGE SCALE GENOMIC DNA]</scope>
    <source>
        <strain evidence="3 4">U14-5</strain>
    </source>
</reference>
<keyword evidence="1 3" id="KW-0808">Transferase</keyword>
<dbReference type="eggNOG" id="COG0500">
    <property type="taxonomic scope" value="Bacteria"/>
</dbReference>
<dbReference type="PANTHER" id="PTHR43861">
    <property type="entry name" value="TRANS-ACONITATE 2-METHYLTRANSFERASE-RELATED"/>
    <property type="match status" value="1"/>
</dbReference>
<dbReference type="InterPro" id="IPR041698">
    <property type="entry name" value="Methyltransf_25"/>
</dbReference>
<dbReference type="SUPFAM" id="SSF53335">
    <property type="entry name" value="S-adenosyl-L-methionine-dependent methyltransferases"/>
    <property type="match status" value="1"/>
</dbReference>
<dbReference type="Proteomes" id="UP000185494">
    <property type="component" value="Chromosome 1"/>
</dbReference>
<dbReference type="RefSeq" id="WP_075798472.1">
    <property type="nucleotide sequence ID" value="NZ_CP015583.1"/>
</dbReference>
<dbReference type="InterPro" id="IPR029063">
    <property type="entry name" value="SAM-dependent_MTases_sf"/>
</dbReference>
<evidence type="ECO:0000313" key="3">
    <source>
        <dbReference type="EMBL" id="APT57648.1"/>
    </source>
</evidence>
<dbReference type="KEGG" id="rgi:RGI145_11565"/>
<gene>
    <name evidence="3" type="ORF">RGI145_11565</name>
</gene>
<dbReference type="AlphaFoldDB" id="A0A1L7AFS4"/>
<keyword evidence="3" id="KW-0489">Methyltransferase</keyword>
<name>A0A1L7AFS4_9PROT</name>
<dbReference type="Gene3D" id="3.40.50.150">
    <property type="entry name" value="Vaccinia Virus protein VP39"/>
    <property type="match status" value="1"/>
</dbReference>
<dbReference type="PANTHER" id="PTHR43861:SF3">
    <property type="entry name" value="PUTATIVE (AFU_ORTHOLOGUE AFUA_2G14390)-RELATED"/>
    <property type="match status" value="1"/>
</dbReference>
<accession>A0A1L7AFS4</accession>
<organism evidence="3 4">
    <name type="scientific">Roseomonas gilardii</name>
    <dbReference type="NCBI Taxonomy" id="257708"/>
    <lineage>
        <taxon>Bacteria</taxon>
        <taxon>Pseudomonadati</taxon>
        <taxon>Pseudomonadota</taxon>
        <taxon>Alphaproteobacteria</taxon>
        <taxon>Acetobacterales</taxon>
        <taxon>Roseomonadaceae</taxon>
        <taxon>Roseomonas</taxon>
    </lineage>
</organism>
<protein>
    <submittedName>
        <fullName evidence="3">Methyltransferase type 12</fullName>
    </submittedName>
</protein>
<dbReference type="STRING" id="257708.RGI145_11565"/>
<dbReference type="GO" id="GO:0008168">
    <property type="term" value="F:methyltransferase activity"/>
    <property type="evidence" value="ECO:0007669"/>
    <property type="project" value="UniProtKB-KW"/>
</dbReference>
<feature type="domain" description="Methyltransferase" evidence="2">
    <location>
        <begin position="52"/>
        <end position="143"/>
    </location>
</feature>
<dbReference type="GO" id="GO:0032259">
    <property type="term" value="P:methylation"/>
    <property type="evidence" value="ECO:0007669"/>
    <property type="project" value="UniProtKB-KW"/>
</dbReference>